<reference evidence="2 3" key="1">
    <citation type="submission" date="2019-03" db="EMBL/GenBank/DDBJ databases">
        <title>Sequencing 25 genomes of Wallemia mellicola.</title>
        <authorList>
            <person name="Gostincar C."/>
        </authorList>
    </citation>
    <scope>NUCLEOTIDE SEQUENCE [LARGE SCALE GENOMIC DNA]</scope>
    <source>
        <strain evidence="2 3">EXF-6152</strain>
    </source>
</reference>
<feature type="compositionally biased region" description="Basic residues" evidence="1">
    <location>
        <begin position="42"/>
        <end position="53"/>
    </location>
</feature>
<accession>A0A4T0M746</accession>
<feature type="compositionally biased region" description="Basic and acidic residues" evidence="1">
    <location>
        <begin position="194"/>
        <end position="219"/>
    </location>
</feature>
<feature type="region of interest" description="Disordered" evidence="1">
    <location>
        <begin position="26"/>
        <end position="98"/>
    </location>
</feature>
<evidence type="ECO:0000313" key="2">
    <source>
        <dbReference type="EMBL" id="TIB78427.1"/>
    </source>
</evidence>
<organism evidence="2 3">
    <name type="scientific">Wallemia mellicola</name>
    <dbReference type="NCBI Taxonomy" id="1708541"/>
    <lineage>
        <taxon>Eukaryota</taxon>
        <taxon>Fungi</taxon>
        <taxon>Dikarya</taxon>
        <taxon>Basidiomycota</taxon>
        <taxon>Wallemiomycotina</taxon>
        <taxon>Wallemiomycetes</taxon>
        <taxon>Wallemiales</taxon>
        <taxon>Wallemiaceae</taxon>
        <taxon>Wallemia</taxon>
    </lineage>
</organism>
<sequence length="340" mass="38858">MDVSGVIRGFFTSIKKTAEDDLQTYFENASNDNLEDTEDKRPNKKRKKSRKSNLNRSHDSRSLFDEYDNSNIQATTSYTKEVKNAGKSREREAIKDPNTPFVPGCYPFTPAPPLVNDYSISSCSNEKGKSVPCTTDPVDNEEYRELKESYKNLVSVIERNSTFHSQVQARNERRIQHLEQQVLNLTERLYAISDQKDQKHSKGKNSKIEQQKKHQRSQEFKQFAADQPSSTPYVSSLKQDSLKLKESNSNVIHDTNESKQPNMNDFLSEIRSVKLKKVGLPSLSQSWNGSSKTDDQCVFPSPPPSNNYSCTPSNYSFNDVFIDRPLTLFDELNGRIKDTN</sequence>
<name>A0A4T0M746_9BASI</name>
<protein>
    <submittedName>
        <fullName evidence="2">Uncharacterized protein</fullName>
    </submittedName>
</protein>
<comment type="caution">
    <text evidence="2">The sequence shown here is derived from an EMBL/GenBank/DDBJ whole genome shotgun (WGS) entry which is preliminary data.</text>
</comment>
<feature type="compositionally biased region" description="Polar residues" evidence="1">
    <location>
        <begin position="69"/>
        <end position="79"/>
    </location>
</feature>
<feature type="compositionally biased region" description="Polar residues" evidence="1">
    <location>
        <begin position="227"/>
        <end position="239"/>
    </location>
</feature>
<dbReference type="AlphaFoldDB" id="A0A4T0M746"/>
<evidence type="ECO:0000313" key="3">
    <source>
        <dbReference type="Proteomes" id="UP000310685"/>
    </source>
</evidence>
<gene>
    <name evidence="2" type="ORF">E3Q22_02620</name>
</gene>
<feature type="compositionally biased region" description="Basic and acidic residues" evidence="1">
    <location>
        <begin position="80"/>
        <end position="95"/>
    </location>
</feature>
<feature type="region of interest" description="Disordered" evidence="1">
    <location>
        <begin position="194"/>
        <end position="240"/>
    </location>
</feature>
<dbReference type="EMBL" id="SPRC01000026">
    <property type="protein sequence ID" value="TIB78427.1"/>
    <property type="molecule type" value="Genomic_DNA"/>
</dbReference>
<evidence type="ECO:0000256" key="1">
    <source>
        <dbReference type="SAM" id="MobiDB-lite"/>
    </source>
</evidence>
<proteinExistence type="predicted"/>
<dbReference type="Proteomes" id="UP000310685">
    <property type="component" value="Unassembled WGS sequence"/>
</dbReference>